<evidence type="ECO:0000256" key="1">
    <source>
        <dbReference type="SAM" id="Phobius"/>
    </source>
</evidence>
<dbReference type="InterPro" id="IPR047187">
    <property type="entry name" value="SF1_C_Upf1"/>
</dbReference>
<protein>
    <recommendedName>
        <fullName evidence="6">ATP-dependent helicase NAM7</fullName>
    </recommendedName>
</protein>
<evidence type="ECO:0008006" key="6">
    <source>
        <dbReference type="Google" id="ProtNLM"/>
    </source>
</evidence>
<feature type="domain" description="DNA2/NAM7 helicase-like C-terminal" evidence="3">
    <location>
        <begin position="103"/>
        <end position="162"/>
    </location>
</feature>
<dbReference type="GO" id="GO:0004386">
    <property type="term" value="F:helicase activity"/>
    <property type="evidence" value="ECO:0007669"/>
    <property type="project" value="InterPro"/>
</dbReference>
<evidence type="ECO:0000313" key="4">
    <source>
        <dbReference type="EMBL" id="KAF4665253.1"/>
    </source>
</evidence>
<evidence type="ECO:0000259" key="3">
    <source>
        <dbReference type="Pfam" id="PF13087"/>
    </source>
</evidence>
<reference evidence="4 5" key="1">
    <citation type="submission" date="2020-04" db="EMBL/GenBank/DDBJ databases">
        <title>Perkinsus olseni comparative genomics.</title>
        <authorList>
            <person name="Bogema D.R."/>
        </authorList>
    </citation>
    <scope>NUCLEOTIDE SEQUENCE [LARGE SCALE GENOMIC DNA]</scope>
    <source>
        <strain evidence="4">ATCC PRA-31</strain>
    </source>
</reference>
<dbReference type="InterPro" id="IPR027417">
    <property type="entry name" value="P-loop_NTPase"/>
</dbReference>
<dbReference type="InterPro" id="IPR045055">
    <property type="entry name" value="DNA2/NAM7-like"/>
</dbReference>
<evidence type="ECO:0000313" key="5">
    <source>
        <dbReference type="Proteomes" id="UP000572268"/>
    </source>
</evidence>
<dbReference type="SUPFAM" id="SSF52540">
    <property type="entry name" value="P-loop containing nucleoside triphosphate hydrolases"/>
    <property type="match status" value="1"/>
</dbReference>
<keyword evidence="1" id="KW-1133">Transmembrane helix</keyword>
<dbReference type="Proteomes" id="UP000572268">
    <property type="component" value="Unassembled WGS sequence"/>
</dbReference>
<dbReference type="Pfam" id="PF13087">
    <property type="entry name" value="AAA_12"/>
    <property type="match status" value="1"/>
</dbReference>
<dbReference type="PANTHER" id="PTHR10887:SF341">
    <property type="entry name" value="NFX1-TYPE ZINC FINGER-CONTAINING PROTEIN 1"/>
    <property type="match status" value="1"/>
</dbReference>
<keyword evidence="1" id="KW-0812">Transmembrane</keyword>
<comment type="caution">
    <text evidence="4">The sequence shown here is derived from an EMBL/GenBank/DDBJ whole genome shotgun (WGS) entry which is preliminary data.</text>
</comment>
<feature type="domain" description="DNA2/NAM7 helicase helicase" evidence="2">
    <location>
        <begin position="3"/>
        <end position="58"/>
    </location>
</feature>
<dbReference type="InterPro" id="IPR041679">
    <property type="entry name" value="DNA2/NAM7-like_C"/>
</dbReference>
<dbReference type="InterPro" id="IPR041677">
    <property type="entry name" value="DNA2/NAM7_AAA_11"/>
</dbReference>
<dbReference type="GO" id="GO:0031048">
    <property type="term" value="P:regulatory ncRNA-mediated heterochromatin formation"/>
    <property type="evidence" value="ECO:0007669"/>
    <property type="project" value="TreeGrafter"/>
</dbReference>
<organism evidence="4 5">
    <name type="scientific">Perkinsus olseni</name>
    <name type="common">Perkinsus atlanticus</name>
    <dbReference type="NCBI Taxonomy" id="32597"/>
    <lineage>
        <taxon>Eukaryota</taxon>
        <taxon>Sar</taxon>
        <taxon>Alveolata</taxon>
        <taxon>Perkinsozoa</taxon>
        <taxon>Perkinsea</taxon>
        <taxon>Perkinsida</taxon>
        <taxon>Perkinsidae</taxon>
        <taxon>Perkinsus</taxon>
    </lineage>
</organism>
<sequence>MTSTLAALNRDLIKRLAPRVVIIEEAGELLECQLMACLSSPKLEHVVMIGDHQQLRPKINAFELCRKNHFDISLFERLINLDVPFAKLSTRLRPDLRSSTSCSQGDARVVTIDDYQGEENKVIILSLVRSNGNGKIGFIGIENRVIVALSRAREGLYIIGNVEMIEKAPSWAKVVEILRSQGRIVQSLQLKCRTHPDNIEGITTPEASKMSKMAVAVNLARSCFPVVVIGALYCVMFLTTAR</sequence>
<evidence type="ECO:0000259" key="2">
    <source>
        <dbReference type="Pfam" id="PF13086"/>
    </source>
</evidence>
<keyword evidence="1" id="KW-0472">Membrane</keyword>
<name>A0A7J6M124_PEROL</name>
<dbReference type="PANTHER" id="PTHR10887">
    <property type="entry name" value="DNA2/NAM7 HELICASE FAMILY"/>
    <property type="match status" value="1"/>
</dbReference>
<feature type="transmembrane region" description="Helical" evidence="1">
    <location>
        <begin position="219"/>
        <end position="239"/>
    </location>
</feature>
<dbReference type="AlphaFoldDB" id="A0A7J6M124"/>
<dbReference type="EMBL" id="JABANN010000238">
    <property type="protein sequence ID" value="KAF4665253.1"/>
    <property type="molecule type" value="Genomic_DNA"/>
</dbReference>
<accession>A0A7J6M124</accession>
<dbReference type="Pfam" id="PF13086">
    <property type="entry name" value="AAA_11"/>
    <property type="match status" value="1"/>
</dbReference>
<dbReference type="CDD" id="cd18808">
    <property type="entry name" value="SF1_C_Upf1"/>
    <property type="match status" value="1"/>
</dbReference>
<dbReference type="GO" id="GO:0031380">
    <property type="term" value="C:nuclear RNA-directed RNA polymerase complex"/>
    <property type="evidence" value="ECO:0007669"/>
    <property type="project" value="TreeGrafter"/>
</dbReference>
<proteinExistence type="predicted"/>
<dbReference type="Gene3D" id="3.40.50.300">
    <property type="entry name" value="P-loop containing nucleotide triphosphate hydrolases"/>
    <property type="match status" value="2"/>
</dbReference>
<gene>
    <name evidence="4" type="ORF">FOL46_003783</name>
</gene>